<accession>A0A415SA70</accession>
<reference evidence="3 4" key="1">
    <citation type="submission" date="2018-08" db="EMBL/GenBank/DDBJ databases">
        <title>A genome reference for cultivated species of the human gut microbiota.</title>
        <authorList>
            <person name="Zou Y."/>
            <person name="Xue W."/>
            <person name="Luo G."/>
        </authorList>
    </citation>
    <scope>NUCLEOTIDE SEQUENCE [LARGE SCALE GENOMIC DNA]</scope>
    <source>
        <strain evidence="3 4">AF33-12</strain>
    </source>
</reference>
<evidence type="ECO:0008006" key="5">
    <source>
        <dbReference type="Google" id="ProtNLM"/>
    </source>
</evidence>
<evidence type="ECO:0000313" key="3">
    <source>
        <dbReference type="EMBL" id="RHM77179.1"/>
    </source>
</evidence>
<evidence type="ECO:0000256" key="1">
    <source>
        <dbReference type="SAM" id="MobiDB-lite"/>
    </source>
</evidence>
<dbReference type="InterPro" id="IPR046103">
    <property type="entry name" value="DUF6040"/>
</dbReference>
<keyword evidence="2" id="KW-0812">Transmembrane</keyword>
<feature type="transmembrane region" description="Helical" evidence="2">
    <location>
        <begin position="127"/>
        <end position="150"/>
    </location>
</feature>
<keyword evidence="2" id="KW-0472">Membrane</keyword>
<sequence>MQIQVNKSSVEAVDEAQKKQKEAEKKVRIIEYQSNKEQEKVKKVMGKTDQEIKKLKNEVKEKEKFWMIVYMILILFAVIKNAILQKDLFACITVPLQFGCRYVEWMIRPSELNILGERKYFSAEWSWFLRVMAVFIFLGLGISGEIFVLRKIERYRKVWDKYSTWILLISLSSIVVLGDVVRKYIPINLILLLGIINIAAMEIKIYYRDNQEL</sequence>
<evidence type="ECO:0000256" key="2">
    <source>
        <dbReference type="SAM" id="Phobius"/>
    </source>
</evidence>
<name>A0A415SA70_MEDGN</name>
<protein>
    <recommendedName>
        <fullName evidence="5">DUF4398 domain-containing protein</fullName>
    </recommendedName>
</protein>
<proteinExistence type="predicted"/>
<keyword evidence="2" id="KW-1133">Transmembrane helix</keyword>
<evidence type="ECO:0000313" key="4">
    <source>
        <dbReference type="Proteomes" id="UP000285610"/>
    </source>
</evidence>
<gene>
    <name evidence="3" type="ORF">DWZ50_07685</name>
</gene>
<feature type="transmembrane region" description="Helical" evidence="2">
    <location>
        <begin position="187"/>
        <end position="207"/>
    </location>
</feature>
<feature type="transmembrane region" description="Helical" evidence="2">
    <location>
        <begin position="65"/>
        <end position="83"/>
    </location>
</feature>
<feature type="transmembrane region" description="Helical" evidence="2">
    <location>
        <begin position="162"/>
        <end position="181"/>
    </location>
</feature>
<dbReference type="Proteomes" id="UP000285610">
    <property type="component" value="Unassembled WGS sequence"/>
</dbReference>
<dbReference type="Pfam" id="PF19506">
    <property type="entry name" value="DUF6040"/>
    <property type="match status" value="1"/>
</dbReference>
<comment type="caution">
    <text evidence="3">The sequence shown here is derived from an EMBL/GenBank/DDBJ whole genome shotgun (WGS) entry which is preliminary data.</text>
</comment>
<dbReference type="EMBL" id="QRQE01000015">
    <property type="protein sequence ID" value="RHM77179.1"/>
    <property type="molecule type" value="Genomic_DNA"/>
</dbReference>
<feature type="compositionally biased region" description="Basic and acidic residues" evidence="1">
    <location>
        <begin position="15"/>
        <end position="24"/>
    </location>
</feature>
<dbReference type="AlphaFoldDB" id="A0A415SA70"/>
<feature type="region of interest" description="Disordered" evidence="1">
    <location>
        <begin position="1"/>
        <end position="24"/>
    </location>
</feature>
<organism evidence="3 4">
    <name type="scientific">Mediterraneibacter gnavus</name>
    <name type="common">Ruminococcus gnavus</name>
    <dbReference type="NCBI Taxonomy" id="33038"/>
    <lineage>
        <taxon>Bacteria</taxon>
        <taxon>Bacillati</taxon>
        <taxon>Bacillota</taxon>
        <taxon>Clostridia</taxon>
        <taxon>Lachnospirales</taxon>
        <taxon>Lachnospiraceae</taxon>
        <taxon>Mediterraneibacter</taxon>
    </lineage>
</organism>